<organism evidence="1">
    <name type="scientific">marine metagenome</name>
    <dbReference type="NCBI Taxonomy" id="408172"/>
    <lineage>
        <taxon>unclassified sequences</taxon>
        <taxon>metagenomes</taxon>
        <taxon>ecological metagenomes</taxon>
    </lineage>
</organism>
<proteinExistence type="predicted"/>
<accession>A0A382QLV9</accession>
<dbReference type="EMBL" id="UINC01115003">
    <property type="protein sequence ID" value="SVC85712.1"/>
    <property type="molecule type" value="Genomic_DNA"/>
</dbReference>
<gene>
    <name evidence="1" type="ORF">METZ01_LOCUS338566</name>
</gene>
<name>A0A382QLV9_9ZZZZ</name>
<evidence type="ECO:0000313" key="1">
    <source>
        <dbReference type="EMBL" id="SVC85712.1"/>
    </source>
</evidence>
<feature type="non-terminal residue" evidence="1">
    <location>
        <position position="56"/>
    </location>
</feature>
<protein>
    <submittedName>
        <fullName evidence="1">Uncharacterized protein</fullName>
    </submittedName>
</protein>
<sequence length="56" mass="5964">MLNAVVAFSVTYLPIGIAEVAAGEGALQTWIERLVSSNRKSSINDPSFETAIARTP</sequence>
<dbReference type="AlphaFoldDB" id="A0A382QLV9"/>
<reference evidence="1" key="1">
    <citation type="submission" date="2018-05" db="EMBL/GenBank/DDBJ databases">
        <authorList>
            <person name="Lanie J.A."/>
            <person name="Ng W.-L."/>
            <person name="Kazmierczak K.M."/>
            <person name="Andrzejewski T.M."/>
            <person name="Davidsen T.M."/>
            <person name="Wayne K.J."/>
            <person name="Tettelin H."/>
            <person name="Glass J.I."/>
            <person name="Rusch D."/>
            <person name="Podicherti R."/>
            <person name="Tsui H.-C.T."/>
            <person name="Winkler M.E."/>
        </authorList>
    </citation>
    <scope>NUCLEOTIDE SEQUENCE</scope>
</reference>